<comment type="similarity">
    <text evidence="1">Belongs to the rtf2 family.</text>
</comment>
<dbReference type="GO" id="GO:0005634">
    <property type="term" value="C:nucleus"/>
    <property type="evidence" value="ECO:0007669"/>
    <property type="project" value="TreeGrafter"/>
</dbReference>
<evidence type="ECO:0000256" key="2">
    <source>
        <dbReference type="SAM" id="MobiDB-lite"/>
    </source>
</evidence>
<dbReference type="CDD" id="cd16653">
    <property type="entry name" value="RING-like_Rtf2"/>
    <property type="match status" value="1"/>
</dbReference>
<reference evidence="3 4" key="1">
    <citation type="submission" date="2016-04" db="EMBL/GenBank/DDBJ databases">
        <title>A degradative enzymes factory behind the ericoid mycorrhizal symbiosis.</title>
        <authorList>
            <consortium name="DOE Joint Genome Institute"/>
            <person name="Martino E."/>
            <person name="Morin E."/>
            <person name="Grelet G."/>
            <person name="Kuo A."/>
            <person name="Kohler A."/>
            <person name="Daghino S."/>
            <person name="Barry K."/>
            <person name="Choi C."/>
            <person name="Cichocki N."/>
            <person name="Clum A."/>
            <person name="Copeland A."/>
            <person name="Hainaut M."/>
            <person name="Haridas S."/>
            <person name="Labutti K."/>
            <person name="Lindquist E."/>
            <person name="Lipzen A."/>
            <person name="Khouja H.-R."/>
            <person name="Murat C."/>
            <person name="Ohm R."/>
            <person name="Olson A."/>
            <person name="Spatafora J."/>
            <person name="Veneault-Fourrey C."/>
            <person name="Henrissat B."/>
            <person name="Grigoriev I."/>
            <person name="Martin F."/>
            <person name="Perotto S."/>
        </authorList>
    </citation>
    <scope>NUCLEOTIDE SEQUENCE [LARGE SCALE GENOMIC DNA]</scope>
    <source>
        <strain evidence="3 4">E</strain>
    </source>
</reference>
<feature type="compositionally biased region" description="Polar residues" evidence="2">
    <location>
        <begin position="248"/>
        <end position="272"/>
    </location>
</feature>
<protein>
    <submittedName>
        <fullName evidence="3">DUF602-domain-containing protein</fullName>
    </submittedName>
</protein>
<evidence type="ECO:0000313" key="4">
    <source>
        <dbReference type="Proteomes" id="UP000235371"/>
    </source>
</evidence>
<dbReference type="Proteomes" id="UP000235371">
    <property type="component" value="Unassembled WGS sequence"/>
</dbReference>
<evidence type="ECO:0000256" key="1">
    <source>
        <dbReference type="ARBA" id="ARBA00009885"/>
    </source>
</evidence>
<accession>A0A2J6SYG5</accession>
<organism evidence="3 4">
    <name type="scientific">Hyaloscypha bicolor E</name>
    <dbReference type="NCBI Taxonomy" id="1095630"/>
    <lineage>
        <taxon>Eukaryota</taxon>
        <taxon>Fungi</taxon>
        <taxon>Dikarya</taxon>
        <taxon>Ascomycota</taxon>
        <taxon>Pezizomycotina</taxon>
        <taxon>Leotiomycetes</taxon>
        <taxon>Helotiales</taxon>
        <taxon>Hyaloscyphaceae</taxon>
        <taxon>Hyaloscypha</taxon>
        <taxon>Hyaloscypha bicolor</taxon>
    </lineage>
</organism>
<name>A0A2J6SYG5_9HELO</name>
<dbReference type="GeneID" id="36589083"/>
<dbReference type="SUPFAM" id="SSF57850">
    <property type="entry name" value="RING/U-box"/>
    <property type="match status" value="1"/>
</dbReference>
<gene>
    <name evidence="3" type="ORF">K444DRAFT_616880</name>
</gene>
<dbReference type="PANTHER" id="PTHR12775">
    <property type="entry name" value="PROTEIN C20ORF43 HOMOLOG"/>
    <property type="match status" value="1"/>
</dbReference>
<dbReference type="GO" id="GO:0006274">
    <property type="term" value="P:DNA replication termination"/>
    <property type="evidence" value="ECO:0007669"/>
    <property type="project" value="TreeGrafter"/>
</dbReference>
<dbReference type="RefSeq" id="XP_024732716.1">
    <property type="nucleotide sequence ID" value="XM_024881006.1"/>
</dbReference>
<dbReference type="OrthoDB" id="247013at2759"/>
<feature type="compositionally biased region" description="Basic residues" evidence="2">
    <location>
        <begin position="195"/>
        <end position="208"/>
    </location>
</feature>
<feature type="region of interest" description="Disordered" evidence="2">
    <location>
        <begin position="191"/>
        <end position="325"/>
    </location>
</feature>
<sequence>MGNDGGSIPTRRELVKNAARNPNTSELKATQIEAQTHAWTYCPLSNRPLAAPIVSDCAGTLYNKDAILEQLLPKDDDVPASIIKEKADVLQGRVKGLRDVVEVKFTVVKEGKVEKKICPITSKELGPSTKAVYLVPCGHAFSEVAIREVAGESCVECNESYTSENVIPILPIAKEDIRKLTARTNKLKEAGVTHSLKKAPGSKKRKKKAEAEADSSAADENVSETNGKPPAEGLSEKTKARLVGSGSGTPQSRSGTSTPVSSGIKNAATASLTAKVLDEQEERNKRRKMGLNDNLKSLFSNSGYSAQTHKGGDFMTRGYSLPKKT</sequence>
<dbReference type="Pfam" id="PF04641">
    <property type="entry name" value="Rtf2"/>
    <property type="match status" value="1"/>
</dbReference>
<dbReference type="AlphaFoldDB" id="A0A2J6SYG5"/>
<dbReference type="PANTHER" id="PTHR12775:SF0">
    <property type="entry name" value="REPLICATION TERMINATION FACTOR 2"/>
    <property type="match status" value="1"/>
</dbReference>
<dbReference type="InParanoid" id="A0A2J6SYG5"/>
<proteinExistence type="inferred from homology"/>
<keyword evidence="4" id="KW-1185">Reference proteome</keyword>
<dbReference type="STRING" id="1095630.A0A2J6SYG5"/>
<dbReference type="InterPro" id="IPR006735">
    <property type="entry name" value="Rtf2"/>
</dbReference>
<feature type="compositionally biased region" description="Polar residues" evidence="2">
    <location>
        <begin position="294"/>
        <end position="308"/>
    </location>
</feature>
<dbReference type="EMBL" id="KZ613854">
    <property type="protein sequence ID" value="PMD55812.1"/>
    <property type="molecule type" value="Genomic_DNA"/>
</dbReference>
<dbReference type="InterPro" id="IPR027799">
    <property type="entry name" value="Rtf2_RING-finger"/>
</dbReference>
<evidence type="ECO:0000313" key="3">
    <source>
        <dbReference type="EMBL" id="PMD55812.1"/>
    </source>
</evidence>
<feature type="region of interest" description="Disordered" evidence="2">
    <location>
        <begin position="1"/>
        <end position="24"/>
    </location>
</feature>